<dbReference type="Proteomes" id="UP000759103">
    <property type="component" value="Unassembled WGS sequence"/>
</dbReference>
<comment type="similarity">
    <text evidence="1">Belongs to the transferase hexapeptide repeat family.</text>
</comment>
<evidence type="ECO:0000256" key="1">
    <source>
        <dbReference type="PIRNR" id="PIRNR000441"/>
    </source>
</evidence>
<reference evidence="3 4" key="1">
    <citation type="submission" date="2021-07" db="EMBL/GenBank/DDBJ databases">
        <title>Sphingomonas sp.</title>
        <authorList>
            <person name="Feng G."/>
            <person name="Li J."/>
            <person name="Pan M."/>
        </authorList>
    </citation>
    <scope>NUCLEOTIDE SEQUENCE [LARGE SCALE GENOMIC DNA]</scope>
    <source>
        <strain evidence="3 4">RRHST34</strain>
    </source>
</reference>
<comment type="caution">
    <text evidence="3">The sequence shown here is derived from an EMBL/GenBank/DDBJ whole genome shotgun (WGS) entry which is preliminary data.</text>
</comment>
<dbReference type="EMBL" id="JAHXZN010000004">
    <property type="protein sequence ID" value="MBW6531654.1"/>
    <property type="molecule type" value="Genomic_DNA"/>
</dbReference>
<comment type="catalytic activity">
    <reaction evidence="1">
        <text>L-serine + acetyl-CoA = O-acetyl-L-serine + CoA</text>
        <dbReference type="Rhea" id="RHEA:24560"/>
        <dbReference type="ChEBI" id="CHEBI:33384"/>
        <dbReference type="ChEBI" id="CHEBI:57287"/>
        <dbReference type="ChEBI" id="CHEBI:57288"/>
        <dbReference type="ChEBI" id="CHEBI:58340"/>
        <dbReference type="EC" id="2.3.1.30"/>
    </reaction>
</comment>
<dbReference type="SUPFAM" id="SSF51161">
    <property type="entry name" value="Trimeric LpxA-like enzymes"/>
    <property type="match status" value="1"/>
</dbReference>
<gene>
    <name evidence="3" type="ORF">KZ820_12995</name>
</gene>
<dbReference type="PANTHER" id="PTHR42811">
    <property type="entry name" value="SERINE ACETYLTRANSFERASE"/>
    <property type="match status" value="1"/>
</dbReference>
<organism evidence="3 4">
    <name type="scientific">Sphingomonas citri</name>
    <dbReference type="NCBI Taxonomy" id="2862499"/>
    <lineage>
        <taxon>Bacteria</taxon>
        <taxon>Pseudomonadati</taxon>
        <taxon>Pseudomonadota</taxon>
        <taxon>Alphaproteobacteria</taxon>
        <taxon>Sphingomonadales</taxon>
        <taxon>Sphingomonadaceae</taxon>
        <taxon>Sphingomonas</taxon>
    </lineage>
</organism>
<evidence type="ECO:0000313" key="4">
    <source>
        <dbReference type="Proteomes" id="UP000759103"/>
    </source>
</evidence>
<evidence type="ECO:0000256" key="2">
    <source>
        <dbReference type="SAM" id="Phobius"/>
    </source>
</evidence>
<name>A0ABS7BPX1_9SPHN</name>
<keyword evidence="1" id="KW-0808">Transferase</keyword>
<keyword evidence="2" id="KW-1133">Transmembrane helix</keyword>
<dbReference type="PIRSF" id="PIRSF000441">
    <property type="entry name" value="CysE"/>
    <property type="match status" value="1"/>
</dbReference>
<sequence length="172" mass="17888">MRFRDVVRADLRANTGRSRLLGTLPAFIFHPGFATIFLHRVALAFVGTPLDKLGALIWAWNTRRSGCHLHLESLIGPGLYLPHPVAVVIGQGVRVGTGVTIYQSVTAGRSHRDDYPVIGDGATLYPGAIVFGAITIGAAARVGAGAVVFADVPAGATVAGNPARIVGAAATR</sequence>
<dbReference type="EC" id="2.3.1.30" evidence="1"/>
<dbReference type="RefSeq" id="WP_219749046.1">
    <property type="nucleotide sequence ID" value="NZ_JAHXZN010000004.1"/>
</dbReference>
<dbReference type="InterPro" id="IPR005881">
    <property type="entry name" value="Ser_O-AcTrfase"/>
</dbReference>
<keyword evidence="1" id="KW-0012">Acyltransferase</keyword>
<keyword evidence="2" id="KW-0812">Transmembrane</keyword>
<dbReference type="Gene3D" id="2.160.10.10">
    <property type="entry name" value="Hexapeptide repeat proteins"/>
    <property type="match status" value="1"/>
</dbReference>
<evidence type="ECO:0000313" key="3">
    <source>
        <dbReference type="EMBL" id="MBW6531654.1"/>
    </source>
</evidence>
<proteinExistence type="inferred from homology"/>
<feature type="transmembrane region" description="Helical" evidence="2">
    <location>
        <begin position="20"/>
        <end position="38"/>
    </location>
</feature>
<accession>A0ABS7BPX1</accession>
<protein>
    <recommendedName>
        <fullName evidence="1">Serine acetyltransferase</fullName>
        <ecNumber evidence="1">2.3.1.30</ecNumber>
    </recommendedName>
</protein>
<keyword evidence="4" id="KW-1185">Reference proteome</keyword>
<keyword evidence="2" id="KW-0472">Membrane</keyword>
<dbReference type="InterPro" id="IPR011004">
    <property type="entry name" value="Trimer_LpxA-like_sf"/>
</dbReference>